<dbReference type="AlphaFoldDB" id="A0A9N9FA72"/>
<gene>
    <name evidence="3" type="ORF">ALEPTO_LOCUS4435</name>
</gene>
<evidence type="ECO:0000259" key="2">
    <source>
        <dbReference type="Pfam" id="PF10342"/>
    </source>
</evidence>
<keyword evidence="1" id="KW-0732">Signal</keyword>
<dbReference type="Pfam" id="PF10342">
    <property type="entry name" value="Kre9_KNH"/>
    <property type="match status" value="1"/>
</dbReference>
<dbReference type="InterPro" id="IPR018466">
    <property type="entry name" value="Kre9/Knh1-like_N"/>
</dbReference>
<sequence length="113" mass="12828">MIILSPVSIHADYMITHPISIIIKATIWHKGKPATIKWKILEKADVTSTTIELLRGDPENLDHVMVISDKVNPNSLAYSWTVKNDLPAGKDYVIQIGEEPHKVRYSHKFEIVN</sequence>
<dbReference type="InterPro" id="IPR052982">
    <property type="entry name" value="SRP1/TIP1-like"/>
</dbReference>
<dbReference type="OrthoDB" id="2413528at2759"/>
<accession>A0A9N9FA72</accession>
<keyword evidence="4" id="KW-1185">Reference proteome</keyword>
<dbReference type="Proteomes" id="UP000789508">
    <property type="component" value="Unassembled WGS sequence"/>
</dbReference>
<protein>
    <submittedName>
        <fullName evidence="3">2142_t:CDS:1</fullName>
    </submittedName>
</protein>
<organism evidence="3 4">
    <name type="scientific">Ambispora leptoticha</name>
    <dbReference type="NCBI Taxonomy" id="144679"/>
    <lineage>
        <taxon>Eukaryota</taxon>
        <taxon>Fungi</taxon>
        <taxon>Fungi incertae sedis</taxon>
        <taxon>Mucoromycota</taxon>
        <taxon>Glomeromycotina</taxon>
        <taxon>Glomeromycetes</taxon>
        <taxon>Archaeosporales</taxon>
        <taxon>Ambisporaceae</taxon>
        <taxon>Ambispora</taxon>
    </lineage>
</organism>
<evidence type="ECO:0000313" key="3">
    <source>
        <dbReference type="EMBL" id="CAG8520407.1"/>
    </source>
</evidence>
<reference evidence="3" key="1">
    <citation type="submission" date="2021-06" db="EMBL/GenBank/DDBJ databases">
        <authorList>
            <person name="Kallberg Y."/>
            <person name="Tangrot J."/>
            <person name="Rosling A."/>
        </authorList>
    </citation>
    <scope>NUCLEOTIDE SEQUENCE</scope>
    <source>
        <strain evidence="3">FL130A</strain>
    </source>
</reference>
<proteinExistence type="predicted"/>
<name>A0A9N9FA72_9GLOM</name>
<dbReference type="PANTHER" id="PTHR40633">
    <property type="entry name" value="MATRIX PROTEIN, PUTATIVE (AFU_ORTHOLOGUE AFUA_8G05410)-RELATED"/>
    <property type="match status" value="1"/>
</dbReference>
<dbReference type="EMBL" id="CAJVPS010001017">
    <property type="protein sequence ID" value="CAG8520407.1"/>
    <property type="molecule type" value="Genomic_DNA"/>
</dbReference>
<feature type="domain" description="Yeast cell wall synthesis Kre9/Knh1-like N-terminal" evidence="2">
    <location>
        <begin position="26"/>
        <end position="111"/>
    </location>
</feature>
<comment type="caution">
    <text evidence="3">The sequence shown here is derived from an EMBL/GenBank/DDBJ whole genome shotgun (WGS) entry which is preliminary data.</text>
</comment>
<evidence type="ECO:0000313" key="4">
    <source>
        <dbReference type="Proteomes" id="UP000789508"/>
    </source>
</evidence>
<evidence type="ECO:0000256" key="1">
    <source>
        <dbReference type="ARBA" id="ARBA00022729"/>
    </source>
</evidence>
<dbReference type="PANTHER" id="PTHR40633:SF1">
    <property type="entry name" value="GPI ANCHORED SERINE-THREONINE RICH PROTEIN (AFU_ORTHOLOGUE AFUA_1G03630)"/>
    <property type="match status" value="1"/>
</dbReference>